<keyword evidence="1" id="KW-0732">Signal</keyword>
<organism evidence="2 3">
    <name type="scientific">Chiayiivirga flava</name>
    <dbReference type="NCBI Taxonomy" id="659595"/>
    <lineage>
        <taxon>Bacteria</taxon>
        <taxon>Pseudomonadati</taxon>
        <taxon>Pseudomonadota</taxon>
        <taxon>Gammaproteobacteria</taxon>
        <taxon>Lysobacterales</taxon>
        <taxon>Lysobacteraceae</taxon>
        <taxon>Chiayiivirga</taxon>
    </lineage>
</organism>
<evidence type="ECO:0000313" key="3">
    <source>
        <dbReference type="Proteomes" id="UP000521199"/>
    </source>
</evidence>
<sequence length="352" mass="36672">MRHLLLTGLLLCAAASAPAATATLPPGAVLVDVVRAPEADVHAAALDATLAAGGDAAEVVQTLQTIADPLRREATAARLLDRLQRRGAAVPGPLLDALGAWPVSVWRRHEETAADWFLPVFDLPGRVQSVRLLQAREREVDALLAVLARKRADEASRSLAQAAPQVAALAVAAASPAVFDMLRAHAKSQAVAWPSPVLAAFARRAADADTFMHALDVGDPIDVLPLFAQTLPALPRADARTVLREALARPAYASVAAFALVRWSDPGDVADPLLRGMLATRDGGAAVAAALAQVPDALARIDALLASASDAATLGHLALALRLHGGPEAEVRLHALRGDARLSAAVRAELQR</sequence>
<protein>
    <recommendedName>
        <fullName evidence="4">DUF2336 domain-containing protein</fullName>
    </recommendedName>
</protein>
<evidence type="ECO:0000256" key="1">
    <source>
        <dbReference type="SAM" id="SignalP"/>
    </source>
</evidence>
<accession>A0A7W8D4Q9</accession>
<feature type="signal peptide" evidence="1">
    <location>
        <begin position="1"/>
        <end position="19"/>
    </location>
</feature>
<dbReference type="Proteomes" id="UP000521199">
    <property type="component" value="Unassembled WGS sequence"/>
</dbReference>
<comment type="caution">
    <text evidence="2">The sequence shown here is derived from an EMBL/GenBank/DDBJ whole genome shotgun (WGS) entry which is preliminary data.</text>
</comment>
<keyword evidence="3" id="KW-1185">Reference proteome</keyword>
<name>A0A7W8D4Q9_9GAMM</name>
<evidence type="ECO:0008006" key="4">
    <source>
        <dbReference type="Google" id="ProtNLM"/>
    </source>
</evidence>
<dbReference type="EMBL" id="JACHHP010000001">
    <property type="protein sequence ID" value="MBB5206760.1"/>
    <property type="molecule type" value="Genomic_DNA"/>
</dbReference>
<dbReference type="RefSeq" id="WP_183959043.1">
    <property type="nucleotide sequence ID" value="NZ_JACHHP010000001.1"/>
</dbReference>
<dbReference type="AlphaFoldDB" id="A0A7W8D4Q9"/>
<feature type="chain" id="PRO_5031004721" description="DUF2336 domain-containing protein" evidence="1">
    <location>
        <begin position="20"/>
        <end position="352"/>
    </location>
</feature>
<reference evidence="2 3" key="1">
    <citation type="submission" date="2020-08" db="EMBL/GenBank/DDBJ databases">
        <title>Genomic Encyclopedia of Type Strains, Phase IV (KMG-IV): sequencing the most valuable type-strain genomes for metagenomic binning, comparative biology and taxonomic classification.</title>
        <authorList>
            <person name="Goeker M."/>
        </authorList>
    </citation>
    <scope>NUCLEOTIDE SEQUENCE [LARGE SCALE GENOMIC DNA]</scope>
    <source>
        <strain evidence="2 3">DSM 24163</strain>
    </source>
</reference>
<gene>
    <name evidence="2" type="ORF">HNQ52_000276</name>
</gene>
<proteinExistence type="predicted"/>
<evidence type="ECO:0000313" key="2">
    <source>
        <dbReference type="EMBL" id="MBB5206760.1"/>
    </source>
</evidence>